<protein>
    <submittedName>
        <fullName evidence="8">Uncharacterized protein LOC108883554</fullName>
    </submittedName>
</protein>
<dbReference type="InterPro" id="IPR007110">
    <property type="entry name" value="Ig-like_dom"/>
</dbReference>
<dbReference type="SMART" id="SM00408">
    <property type="entry name" value="IGc2"/>
    <property type="match status" value="8"/>
</dbReference>
<dbReference type="InterPro" id="IPR003599">
    <property type="entry name" value="Ig_sub"/>
</dbReference>
<dbReference type="GO" id="GO:0006955">
    <property type="term" value="P:immune response"/>
    <property type="evidence" value="ECO:0007669"/>
    <property type="project" value="TreeGrafter"/>
</dbReference>
<keyword evidence="2" id="KW-1015">Disulfide bond</keyword>
<feature type="transmembrane region" description="Helical" evidence="4">
    <location>
        <begin position="576"/>
        <end position="600"/>
    </location>
</feature>
<sequence length="1479" mass="164963">MGQMLFFLLEFILLNTLLYSGQTQDAVLRLEPNWSTFFPGESVTFICDMKEGKDTDWEYTINKDDQEFVHYNTHKDYTLTLSTGYSGKYQCTGRHKSSGFIKNSNIVSLTISEKPKATLTPGPTTIPVGGNVTLTCSVKGSAGWKYEWFRRSSPSVISPRDGGNPNKVSVSQGGTYWCRGGRGKPVFYSYPSHDVSIEITFSNVRVSVTLQHSWPQIFTGERITVRCEIQGGGDTEWEYEWRTTSSVKPPNQHEFRIYYASSSHSGNYECRGRKKSSQQSSTKWSDSFNLTVYDNKPRPVLTVSPSWLSPGASVTLNCEVEHPSAGWRFYWYKTVPDLSHNYYSYELLPGNSRGTEQDSYIIHGQTHTAGYVCRAGRGDPVFYTRYSHSKFVWSGDLHPAASLTVNPDRVQHFTSDSVSLSCEGNSAEWRVKRFNEHGYQSHCSDWGRMTGSICSISSLQYTDSLAYWCESGSGEFSNAVNITVRRDGIILVSPANPVAEGQSVTLGCKLRTENVVSNVFFYKNDKLIQNDTRGELNISAVSKSDEGFYKCQWSGQESPQSWMSVKAVSRSESSSFPVLLIVGLVCGISLIILLLLLFCCRKSKDPCCNSLLQSQRNNQSSATDQDENQQPVYSSLLHGDICVYESIRGSGNGGNGGQADTTRNVISQIELKGVGKRRNRDDPGERSDYCNVNPDSATAKSLPVGKIFRCNFYCWVPWITINYCTELMSQSDRVSALDVRMGQMLFFLLEFILLNTLSYCGHAQDAVLRLEPNWSTFFPGESVTFICDMKEGKDTDWYYRISRDDQELLSWRINKDNTLYLQSSAYSGKCQCFGEHKSTHVSKNSNIVSLTVSDDKPRATLTPGPTTIPVGGSVTLTCSVEGSAGWKYEWFRSSGSSHTLLVSDGAINKVISVSQGGTYWCRGGRGKPVFYSYPSHDVSIEITFSNVRVSVTLQHSWPQIFTGETITVRCEIQGGGDTEWEYEWRTTSSVKPPNQHEYRIYYASSSHSGNYECRGRKKSSQQSSTKWSDSFNLTVYDTPQPVLTVSPSWLSPGASVTLNCEVKHPSAGWRFYWYKTVPDLSHNSYSYELLPGNSSGTEQDSYIVHGQTHTARYVCGVGRGDSVYYSYPKFVWSGDLHPAASLTVNPDRVQHFTSDSVSLSCEGNSTEWRVKRFNEHGYQSDCSYWGRMTGSICNISSLWYTDTLVYWCESGSGEFSNAVNITVQGDGIILVSPANPVAEGQSVTLGCKLRTENVVSNVCFYHNDKLIQNDTTGELTISAVSKSDEGFYKCQWSGKESPQSWMSVKAVSRPESSQFPVLLIVGLVCGILLIILLLLLVCYRKSKDSSFNREPDRPQSTNQRFAADHIISQDESQYTSLNGDACLYESIKGPEDTENDESRDLTYSTVELKEIARNGKKNDPGESCVYSGVRIGSAADDSLMYAEVHSHKKGKAKKNKGKSAPEVADETVYSAVKPGTAND</sequence>
<dbReference type="Proteomes" id="UP000694890">
    <property type="component" value="Linkage group LG14"/>
</dbReference>
<dbReference type="RefSeq" id="XP_050931699.1">
    <property type="nucleotide sequence ID" value="XM_051075742.1"/>
</dbReference>
<dbReference type="InterPro" id="IPR036179">
    <property type="entry name" value="Ig-like_dom_sf"/>
</dbReference>
<dbReference type="InterPro" id="IPR003598">
    <property type="entry name" value="Ig_sub2"/>
</dbReference>
<dbReference type="InterPro" id="IPR013783">
    <property type="entry name" value="Ig-like_fold"/>
</dbReference>
<feature type="compositionally biased region" description="Basic residues" evidence="3">
    <location>
        <begin position="1446"/>
        <end position="1457"/>
    </location>
</feature>
<accession>A0AAJ8BGX8</accession>
<evidence type="ECO:0000256" key="5">
    <source>
        <dbReference type="SAM" id="SignalP"/>
    </source>
</evidence>
<feature type="domain" description="Ig-like" evidence="6">
    <location>
        <begin position="857"/>
        <end position="922"/>
    </location>
</feature>
<feature type="transmembrane region" description="Helical" evidence="4">
    <location>
        <begin position="741"/>
        <end position="759"/>
    </location>
</feature>
<organism evidence="7 8">
    <name type="scientific">Lates calcarifer</name>
    <name type="common">Barramundi</name>
    <name type="synonym">Holocentrus calcarifer</name>
    <dbReference type="NCBI Taxonomy" id="8187"/>
    <lineage>
        <taxon>Eukaryota</taxon>
        <taxon>Metazoa</taxon>
        <taxon>Chordata</taxon>
        <taxon>Craniata</taxon>
        <taxon>Vertebrata</taxon>
        <taxon>Euteleostomi</taxon>
        <taxon>Actinopterygii</taxon>
        <taxon>Neopterygii</taxon>
        <taxon>Teleostei</taxon>
        <taxon>Neoteleostei</taxon>
        <taxon>Acanthomorphata</taxon>
        <taxon>Carangaria</taxon>
        <taxon>Carangaria incertae sedis</taxon>
        <taxon>Centropomidae</taxon>
        <taxon>Lates</taxon>
    </lineage>
</organism>
<evidence type="ECO:0000313" key="8">
    <source>
        <dbReference type="RefSeq" id="XP_050931699.1"/>
    </source>
</evidence>
<dbReference type="GO" id="GO:0009897">
    <property type="term" value="C:external side of plasma membrane"/>
    <property type="evidence" value="ECO:0007669"/>
    <property type="project" value="TreeGrafter"/>
</dbReference>
<feature type="domain" description="Ig-like" evidence="6">
    <location>
        <begin position="185"/>
        <end position="291"/>
    </location>
</feature>
<evidence type="ECO:0000256" key="2">
    <source>
        <dbReference type="ARBA" id="ARBA00023157"/>
    </source>
</evidence>
<feature type="chain" id="PRO_5042577628" evidence="5">
    <location>
        <begin position="24"/>
        <end position="1479"/>
    </location>
</feature>
<dbReference type="KEGG" id="lcf:108883554"/>
<keyword evidence="4" id="KW-0812">Transmembrane</keyword>
<keyword evidence="1 5" id="KW-0732">Signal</keyword>
<dbReference type="PANTHER" id="PTHR11481:SF64">
    <property type="entry name" value="FC RECEPTOR-LIKE PROTEIN 4"/>
    <property type="match status" value="1"/>
</dbReference>
<feature type="domain" description="Ig-like" evidence="6">
    <location>
        <begin position="487"/>
        <end position="569"/>
    </location>
</feature>
<dbReference type="InterPro" id="IPR050488">
    <property type="entry name" value="Ig_Fc_receptor"/>
</dbReference>
<evidence type="ECO:0000256" key="1">
    <source>
        <dbReference type="ARBA" id="ARBA00022729"/>
    </source>
</evidence>
<keyword evidence="4" id="KW-1133">Transmembrane helix</keyword>
<feature type="domain" description="Ig-like" evidence="6">
    <location>
        <begin position="1138"/>
        <end position="1308"/>
    </location>
</feature>
<name>A0AAJ8BGX8_LATCA</name>
<dbReference type="Pfam" id="PF13895">
    <property type="entry name" value="Ig_2"/>
    <property type="match status" value="4"/>
</dbReference>
<reference evidence="8" key="1">
    <citation type="submission" date="2025-08" db="UniProtKB">
        <authorList>
            <consortium name="RefSeq"/>
        </authorList>
    </citation>
    <scope>IDENTIFICATION</scope>
    <source>
        <tissue evidence="8">Brain</tissue>
    </source>
</reference>
<keyword evidence="4" id="KW-0472">Membrane</keyword>
<dbReference type="SMART" id="SM00409">
    <property type="entry name" value="IG"/>
    <property type="match status" value="10"/>
</dbReference>
<dbReference type="Pfam" id="PF13927">
    <property type="entry name" value="Ig_3"/>
    <property type="match status" value="3"/>
</dbReference>
<dbReference type="GO" id="GO:0004888">
    <property type="term" value="F:transmembrane signaling receptor activity"/>
    <property type="evidence" value="ECO:0007669"/>
    <property type="project" value="TreeGrafter"/>
</dbReference>
<dbReference type="CDD" id="cd00096">
    <property type="entry name" value="Ig"/>
    <property type="match status" value="1"/>
</dbReference>
<feature type="domain" description="Ig-like" evidence="6">
    <location>
        <begin position="1039"/>
        <end position="1117"/>
    </location>
</feature>
<evidence type="ECO:0000256" key="3">
    <source>
        <dbReference type="SAM" id="MobiDB-lite"/>
    </source>
</evidence>
<dbReference type="PROSITE" id="PS50835">
    <property type="entry name" value="IG_LIKE"/>
    <property type="match status" value="8"/>
</dbReference>
<evidence type="ECO:0000259" key="6">
    <source>
        <dbReference type="PROSITE" id="PS50835"/>
    </source>
</evidence>
<dbReference type="GO" id="GO:0007166">
    <property type="term" value="P:cell surface receptor signaling pathway"/>
    <property type="evidence" value="ECO:0007669"/>
    <property type="project" value="TreeGrafter"/>
</dbReference>
<feature type="domain" description="Ig-like" evidence="6">
    <location>
        <begin position="297"/>
        <end position="375"/>
    </location>
</feature>
<feature type="signal peptide" evidence="5">
    <location>
        <begin position="1"/>
        <end position="23"/>
    </location>
</feature>
<dbReference type="GeneID" id="108883554"/>
<dbReference type="Gene3D" id="2.60.40.10">
    <property type="entry name" value="Immunoglobulins"/>
    <property type="match status" value="12"/>
</dbReference>
<dbReference type="SUPFAM" id="SSF48726">
    <property type="entry name" value="Immunoglobulin"/>
    <property type="match status" value="10"/>
</dbReference>
<proteinExistence type="predicted"/>
<evidence type="ECO:0000256" key="4">
    <source>
        <dbReference type="SAM" id="Phobius"/>
    </source>
</evidence>
<feature type="domain" description="Ig-like" evidence="6">
    <location>
        <begin position="115"/>
        <end position="179"/>
    </location>
</feature>
<evidence type="ECO:0000313" key="7">
    <source>
        <dbReference type="Proteomes" id="UP000694890"/>
    </source>
</evidence>
<dbReference type="PANTHER" id="PTHR11481">
    <property type="entry name" value="IMMUNOGLOBULIN FC RECEPTOR"/>
    <property type="match status" value="1"/>
</dbReference>
<gene>
    <name evidence="8" type="primary">LOC108883554</name>
</gene>
<feature type="region of interest" description="Disordered" evidence="3">
    <location>
        <begin position="1446"/>
        <end position="1479"/>
    </location>
</feature>
<feature type="domain" description="Ig-like" evidence="6">
    <location>
        <begin position="928"/>
        <end position="1034"/>
    </location>
</feature>
<feature type="transmembrane region" description="Helical" evidence="4">
    <location>
        <begin position="1315"/>
        <end position="1339"/>
    </location>
</feature>